<evidence type="ECO:0000313" key="2">
    <source>
        <dbReference type="EMBL" id="GAA3959396.1"/>
    </source>
</evidence>
<dbReference type="InterPro" id="IPR007338">
    <property type="entry name" value="DUF416"/>
</dbReference>
<name>A0ABP7P489_9GAMM</name>
<dbReference type="Proteomes" id="UP001501337">
    <property type="component" value="Unassembled WGS sequence"/>
</dbReference>
<accession>A0ABP7P489</accession>
<comment type="caution">
    <text evidence="2">The sequence shown here is derived from an EMBL/GenBank/DDBJ whole genome shotgun (WGS) entry which is preliminary data.</text>
</comment>
<sequence>MQSDRHLQKIKGLRGLRASAFTAALAQRALPHSQLFAELLGDQRSIRAVSAFTEGLWPALQQAFEKTLGAERTSAAKPSGKSSAKARQPEAGPDDIRLYLERLDQQLQAWSAQDSYGAVLASSQLELTMEAWISLAEAQRFHDLTDDLPDFVGPVSCAQDTINSVINYLQLQLEGDEDARIELETEAVRFEGTPAELLADDEALVAYLDQHEVLQAELGFQTEVRLLLDVPTEKLIGHLKRIQTLAHNGGVSSIGVSLESE</sequence>
<dbReference type="RefSeq" id="WP_344805297.1">
    <property type="nucleotide sequence ID" value="NZ_BAABBO010000007.1"/>
</dbReference>
<feature type="region of interest" description="Disordered" evidence="1">
    <location>
        <begin position="70"/>
        <end position="91"/>
    </location>
</feature>
<reference evidence="3" key="1">
    <citation type="journal article" date="2019" name="Int. J. Syst. Evol. Microbiol.">
        <title>The Global Catalogue of Microorganisms (GCM) 10K type strain sequencing project: providing services to taxonomists for standard genome sequencing and annotation.</title>
        <authorList>
            <consortium name="The Broad Institute Genomics Platform"/>
            <consortium name="The Broad Institute Genome Sequencing Center for Infectious Disease"/>
            <person name="Wu L."/>
            <person name="Ma J."/>
        </authorList>
    </citation>
    <scope>NUCLEOTIDE SEQUENCE [LARGE SCALE GENOMIC DNA]</scope>
    <source>
        <strain evidence="3">JCM 17555</strain>
    </source>
</reference>
<keyword evidence="3" id="KW-1185">Reference proteome</keyword>
<gene>
    <name evidence="2" type="ORF">GCM10022278_17090</name>
</gene>
<evidence type="ECO:0000256" key="1">
    <source>
        <dbReference type="SAM" id="MobiDB-lite"/>
    </source>
</evidence>
<organism evidence="2 3">
    <name type="scientific">Allohahella marinimesophila</name>
    <dbReference type="NCBI Taxonomy" id="1054972"/>
    <lineage>
        <taxon>Bacteria</taxon>
        <taxon>Pseudomonadati</taxon>
        <taxon>Pseudomonadota</taxon>
        <taxon>Gammaproteobacteria</taxon>
        <taxon>Oceanospirillales</taxon>
        <taxon>Hahellaceae</taxon>
        <taxon>Allohahella</taxon>
    </lineage>
</organism>
<protein>
    <submittedName>
        <fullName evidence="2">Uncharacterized protein</fullName>
    </submittedName>
</protein>
<feature type="compositionally biased region" description="Low complexity" evidence="1">
    <location>
        <begin position="75"/>
        <end position="86"/>
    </location>
</feature>
<proteinExistence type="predicted"/>
<dbReference type="Gene3D" id="1.20.1590.10">
    <property type="entry name" value="YP_001051499.1 domain like"/>
    <property type="match status" value="2"/>
</dbReference>
<dbReference type="EMBL" id="BAABBO010000007">
    <property type="protein sequence ID" value="GAA3959396.1"/>
    <property type="molecule type" value="Genomic_DNA"/>
</dbReference>
<dbReference type="Pfam" id="PF04222">
    <property type="entry name" value="DUF416"/>
    <property type="match status" value="1"/>
</dbReference>
<dbReference type="InterPro" id="IPR023381">
    <property type="entry name" value="YP001051499.1-like_dom_sf"/>
</dbReference>
<evidence type="ECO:0000313" key="3">
    <source>
        <dbReference type="Proteomes" id="UP001501337"/>
    </source>
</evidence>